<keyword evidence="1" id="KW-0472">Membrane</keyword>
<dbReference type="InterPro" id="IPR013783">
    <property type="entry name" value="Ig-like_fold"/>
</dbReference>
<sequence length="237" mass="26587">MSHLYMCKSSKNMEKSKISLVPSISVQKAVLDCETMKKTHNFPPPSLNSSTHAITVRQNVSLFCSHKNKSMQITYSLFLSKKHLETKKGKGEPVIFYLTISKANDSGPYKCKAEVFNCSKYSPGFYFMVDDEDSCPSCLLLLLLLIPVSFLVLLAIVLVCLIPKYKARKAMRENVPKDPGDTPMEGELYENVCKDQAGAGDSQEIHYATPVFQEAARREQETCHDCKTGHVYSELTL</sequence>
<dbReference type="Proteomes" id="UP000694906">
    <property type="component" value="Unplaced"/>
</dbReference>
<reference evidence="3 4" key="1">
    <citation type="submission" date="2025-04" db="UniProtKB">
        <authorList>
            <consortium name="RefSeq"/>
        </authorList>
    </citation>
    <scope>IDENTIFICATION</scope>
</reference>
<dbReference type="AlphaFoldDB" id="A0AAX6S8C1"/>
<evidence type="ECO:0000313" key="4">
    <source>
        <dbReference type="RefSeq" id="XP_021104308.1"/>
    </source>
</evidence>
<dbReference type="RefSeq" id="XP_021104307.1">
    <property type="nucleotide sequence ID" value="XM_021248648.1"/>
</dbReference>
<gene>
    <name evidence="3 4" type="primary">Milr1</name>
</gene>
<dbReference type="CTD" id="284021"/>
<dbReference type="SUPFAM" id="SSF48726">
    <property type="entry name" value="Immunoglobulin"/>
    <property type="match status" value="1"/>
</dbReference>
<evidence type="ECO:0000313" key="2">
    <source>
        <dbReference type="Proteomes" id="UP000694906"/>
    </source>
</evidence>
<evidence type="ECO:0000313" key="3">
    <source>
        <dbReference type="RefSeq" id="XP_021104307.1"/>
    </source>
</evidence>
<dbReference type="Gene3D" id="2.60.40.10">
    <property type="entry name" value="Immunoglobulins"/>
    <property type="match status" value="1"/>
</dbReference>
<organism evidence="2 4">
    <name type="scientific">Heterocephalus glaber</name>
    <name type="common">Naked mole rat</name>
    <dbReference type="NCBI Taxonomy" id="10181"/>
    <lineage>
        <taxon>Eukaryota</taxon>
        <taxon>Metazoa</taxon>
        <taxon>Chordata</taxon>
        <taxon>Craniata</taxon>
        <taxon>Vertebrata</taxon>
        <taxon>Euteleostomi</taxon>
        <taxon>Mammalia</taxon>
        <taxon>Eutheria</taxon>
        <taxon>Euarchontoglires</taxon>
        <taxon>Glires</taxon>
        <taxon>Rodentia</taxon>
        <taxon>Hystricomorpha</taxon>
        <taxon>Bathyergidae</taxon>
        <taxon>Heterocephalus</taxon>
    </lineage>
</organism>
<evidence type="ECO:0000256" key="1">
    <source>
        <dbReference type="SAM" id="Phobius"/>
    </source>
</evidence>
<dbReference type="Pfam" id="PF13895">
    <property type="entry name" value="Ig_2"/>
    <property type="match status" value="1"/>
</dbReference>
<dbReference type="RefSeq" id="XP_021104308.1">
    <property type="nucleotide sequence ID" value="XM_021248649.1"/>
</dbReference>
<proteinExistence type="predicted"/>
<dbReference type="GeneID" id="101705291"/>
<dbReference type="InterPro" id="IPR036179">
    <property type="entry name" value="Ig-like_dom_sf"/>
</dbReference>
<protein>
    <submittedName>
        <fullName evidence="3 4">Allergin-1 isoform X1</fullName>
    </submittedName>
</protein>
<accession>A0AAX6S8C1</accession>
<name>A0AAX6S8C1_HETGA</name>
<feature type="transmembrane region" description="Helical" evidence="1">
    <location>
        <begin position="139"/>
        <end position="162"/>
    </location>
</feature>
<keyword evidence="1" id="KW-0812">Transmembrane</keyword>
<keyword evidence="1" id="KW-1133">Transmembrane helix</keyword>
<keyword evidence="2" id="KW-1185">Reference proteome</keyword>